<proteinExistence type="predicted"/>
<accession>A0A4R4KR64</accession>
<protein>
    <submittedName>
        <fullName evidence="1">Uncharacterized protein</fullName>
    </submittedName>
</protein>
<dbReference type="Proteomes" id="UP000295706">
    <property type="component" value="Unassembled WGS sequence"/>
</dbReference>
<evidence type="ECO:0000313" key="2">
    <source>
        <dbReference type="Proteomes" id="UP000295706"/>
    </source>
</evidence>
<dbReference type="EMBL" id="SMJU01000001">
    <property type="protein sequence ID" value="TDB69149.1"/>
    <property type="molecule type" value="Genomic_DNA"/>
</dbReference>
<comment type="caution">
    <text evidence="1">The sequence shown here is derived from an EMBL/GenBank/DDBJ whole genome shotgun (WGS) entry which is preliminary data.</text>
</comment>
<keyword evidence="2" id="KW-1185">Reference proteome</keyword>
<dbReference type="RefSeq" id="WP_132113957.1">
    <property type="nucleotide sequence ID" value="NZ_SMJU01000001.1"/>
</dbReference>
<sequence>MTRSTNPVSDFNVEIIGEKKVEKPYAETLQVFTFKVSNLLPKEREIEFMPCIYITSKQEQLETRDLINTSSLWSDSLKPNVYKIYDFLFKEEQLSKIVNGDQIFIALMLESKSVQLKYEFIREKGSWVLSNFTKIDFILTKKLIQNSLTKKLERLEVFEEKYKVTFESLTIEVKSNDLITVVGELHSSEGMYLKNTSFFVYAIAYDEEGIIIAQNRDRIHKERFYGFEIIDFNLAGHDIVNRVRKIRVYPT</sequence>
<reference evidence="1 2" key="1">
    <citation type="submission" date="2019-02" db="EMBL/GenBank/DDBJ databases">
        <title>Arundinibacter roseus gen. nov., sp. nov., a new member of the family Cytophagaceae.</title>
        <authorList>
            <person name="Szuroczki S."/>
            <person name="Khayer B."/>
            <person name="Sproer C."/>
            <person name="Toumi M."/>
            <person name="Szabo A."/>
            <person name="Felfoldi T."/>
            <person name="Schumann P."/>
            <person name="Toth E."/>
        </authorList>
    </citation>
    <scope>NUCLEOTIDE SEQUENCE [LARGE SCALE GENOMIC DNA]</scope>
    <source>
        <strain evidence="1 2">DMA-k-7a</strain>
    </source>
</reference>
<gene>
    <name evidence="1" type="ORF">EZE20_02095</name>
</gene>
<dbReference type="AlphaFoldDB" id="A0A4R4KR64"/>
<name>A0A4R4KR64_9BACT</name>
<organism evidence="1 2">
    <name type="scientific">Arundinibacter roseus</name>
    <dbReference type="NCBI Taxonomy" id="2070510"/>
    <lineage>
        <taxon>Bacteria</taxon>
        <taxon>Pseudomonadati</taxon>
        <taxon>Bacteroidota</taxon>
        <taxon>Cytophagia</taxon>
        <taxon>Cytophagales</taxon>
        <taxon>Spirosomataceae</taxon>
        <taxon>Arundinibacter</taxon>
    </lineage>
</organism>
<evidence type="ECO:0000313" key="1">
    <source>
        <dbReference type="EMBL" id="TDB69149.1"/>
    </source>
</evidence>